<keyword evidence="3" id="KW-1185">Reference proteome</keyword>
<dbReference type="AlphaFoldDB" id="A0AAN9QJX0"/>
<feature type="transmembrane region" description="Helical" evidence="1">
    <location>
        <begin position="80"/>
        <end position="100"/>
    </location>
</feature>
<name>A0AAN9QJX0_CANGL</name>
<organism evidence="2 3">
    <name type="scientific">Canavalia gladiata</name>
    <name type="common">Sword bean</name>
    <name type="synonym">Dolichos gladiatus</name>
    <dbReference type="NCBI Taxonomy" id="3824"/>
    <lineage>
        <taxon>Eukaryota</taxon>
        <taxon>Viridiplantae</taxon>
        <taxon>Streptophyta</taxon>
        <taxon>Embryophyta</taxon>
        <taxon>Tracheophyta</taxon>
        <taxon>Spermatophyta</taxon>
        <taxon>Magnoliopsida</taxon>
        <taxon>eudicotyledons</taxon>
        <taxon>Gunneridae</taxon>
        <taxon>Pentapetalae</taxon>
        <taxon>rosids</taxon>
        <taxon>fabids</taxon>
        <taxon>Fabales</taxon>
        <taxon>Fabaceae</taxon>
        <taxon>Papilionoideae</taxon>
        <taxon>50 kb inversion clade</taxon>
        <taxon>NPAAA clade</taxon>
        <taxon>indigoferoid/millettioid clade</taxon>
        <taxon>Phaseoleae</taxon>
        <taxon>Canavalia</taxon>
    </lineage>
</organism>
<accession>A0AAN9QJX0</accession>
<evidence type="ECO:0000313" key="2">
    <source>
        <dbReference type="EMBL" id="KAK7338134.1"/>
    </source>
</evidence>
<comment type="caution">
    <text evidence="2">The sequence shown here is derived from an EMBL/GenBank/DDBJ whole genome shotgun (WGS) entry which is preliminary data.</text>
</comment>
<keyword evidence="1" id="KW-1133">Transmembrane helix</keyword>
<evidence type="ECO:0000256" key="1">
    <source>
        <dbReference type="SAM" id="Phobius"/>
    </source>
</evidence>
<sequence>MSHPPRLVSLSPSWCLSFSFLSFASVARVFCHLSSSSPVPNLYWIFRVVFSIRRFFVRVCVIEILPLISNSDITPFKGSLLGFVSFGYFPLSLTLISLHLKAFC</sequence>
<evidence type="ECO:0000313" key="3">
    <source>
        <dbReference type="Proteomes" id="UP001367508"/>
    </source>
</evidence>
<protein>
    <submittedName>
        <fullName evidence="2">Uncharacterized protein</fullName>
    </submittedName>
</protein>
<reference evidence="2 3" key="1">
    <citation type="submission" date="2024-01" db="EMBL/GenBank/DDBJ databases">
        <title>The genomes of 5 underutilized Papilionoideae crops provide insights into root nodulation and disease resistanc.</title>
        <authorList>
            <person name="Jiang F."/>
        </authorList>
    </citation>
    <scope>NUCLEOTIDE SEQUENCE [LARGE SCALE GENOMIC DNA]</scope>
    <source>
        <strain evidence="2">LVBAO_FW01</strain>
        <tissue evidence="2">Leaves</tissue>
    </source>
</reference>
<proteinExistence type="predicted"/>
<keyword evidence="1" id="KW-0472">Membrane</keyword>
<dbReference type="EMBL" id="JAYMYQ010000004">
    <property type="protein sequence ID" value="KAK7338134.1"/>
    <property type="molecule type" value="Genomic_DNA"/>
</dbReference>
<gene>
    <name evidence="2" type="ORF">VNO77_18734</name>
</gene>
<dbReference type="Proteomes" id="UP001367508">
    <property type="component" value="Unassembled WGS sequence"/>
</dbReference>
<keyword evidence="1" id="KW-0812">Transmembrane</keyword>